<dbReference type="GO" id="GO:0005840">
    <property type="term" value="C:ribosome"/>
    <property type="evidence" value="ECO:0007669"/>
    <property type="project" value="UniProtKB-KW"/>
</dbReference>
<evidence type="ECO:0000256" key="1">
    <source>
        <dbReference type="ARBA" id="ARBA00022730"/>
    </source>
</evidence>
<gene>
    <name evidence="6" type="primary">rpsT</name>
    <name evidence="7" type="ORF">A2722_00280</name>
</gene>
<keyword evidence="2 6" id="KW-0694">RNA-binding</keyword>
<dbReference type="GO" id="GO:0003735">
    <property type="term" value="F:structural constituent of ribosome"/>
    <property type="evidence" value="ECO:0007669"/>
    <property type="project" value="InterPro"/>
</dbReference>
<dbReference type="STRING" id="1817828.A2722_00280"/>
<dbReference type="SUPFAM" id="SSF46992">
    <property type="entry name" value="Ribosomal protein S20"/>
    <property type="match status" value="1"/>
</dbReference>
<comment type="caution">
    <text evidence="7">The sequence shown here is derived from an EMBL/GenBank/DDBJ whole genome shotgun (WGS) entry which is preliminary data.</text>
</comment>
<evidence type="ECO:0000256" key="5">
    <source>
        <dbReference type="ARBA" id="ARBA00035136"/>
    </source>
</evidence>
<sequence>MPTTKSAIKAMRQSLKRRQTNLKTLEKYKKALRDFRKLIVKGARAEAEKAMSTASSLIDKAVKKNQVHHNKASRLKARMAAAVKNLTK</sequence>
<dbReference type="GO" id="GO:0006412">
    <property type="term" value="P:translation"/>
    <property type="evidence" value="ECO:0007669"/>
    <property type="project" value="UniProtKB-UniRule"/>
</dbReference>
<dbReference type="InterPro" id="IPR002583">
    <property type="entry name" value="Ribosomal_bS20"/>
</dbReference>
<evidence type="ECO:0000256" key="6">
    <source>
        <dbReference type="HAMAP-Rule" id="MF_00500"/>
    </source>
</evidence>
<dbReference type="EMBL" id="MFEO01000021">
    <property type="protein sequence ID" value="OGE89422.1"/>
    <property type="molecule type" value="Genomic_DNA"/>
</dbReference>
<dbReference type="GO" id="GO:1990904">
    <property type="term" value="C:ribonucleoprotein complex"/>
    <property type="evidence" value="ECO:0007669"/>
    <property type="project" value="UniProtKB-KW"/>
</dbReference>
<comment type="similarity">
    <text evidence="6">Belongs to the bacterial ribosomal protein bS20 family.</text>
</comment>
<dbReference type="Pfam" id="PF01649">
    <property type="entry name" value="Ribosomal_S20p"/>
    <property type="match status" value="1"/>
</dbReference>
<dbReference type="HAMAP" id="MF_00500">
    <property type="entry name" value="Ribosomal_bS20"/>
    <property type="match status" value="1"/>
</dbReference>
<keyword evidence="4 6" id="KW-0687">Ribonucleoprotein</keyword>
<dbReference type="InterPro" id="IPR036510">
    <property type="entry name" value="Ribosomal_bS20_sf"/>
</dbReference>
<dbReference type="GO" id="GO:0019843">
    <property type="term" value="F:rRNA binding"/>
    <property type="evidence" value="ECO:0007669"/>
    <property type="project" value="UniProtKB-UniRule"/>
</dbReference>
<keyword evidence="3 6" id="KW-0689">Ribosomal protein</keyword>
<dbReference type="AlphaFoldDB" id="A0A1F5PID3"/>
<name>A0A1F5PID3_9BACT</name>
<dbReference type="NCBIfam" id="TIGR00029">
    <property type="entry name" value="S20"/>
    <property type="match status" value="1"/>
</dbReference>
<reference evidence="7 8" key="1">
    <citation type="journal article" date="2016" name="Nat. Commun.">
        <title>Thousands of microbial genomes shed light on interconnected biogeochemical processes in an aquifer system.</title>
        <authorList>
            <person name="Anantharaman K."/>
            <person name="Brown C.T."/>
            <person name="Hug L.A."/>
            <person name="Sharon I."/>
            <person name="Castelle C.J."/>
            <person name="Probst A.J."/>
            <person name="Thomas B.C."/>
            <person name="Singh A."/>
            <person name="Wilkins M.J."/>
            <person name="Karaoz U."/>
            <person name="Brodie E.L."/>
            <person name="Williams K.H."/>
            <person name="Hubbard S.S."/>
            <person name="Banfield J.F."/>
        </authorList>
    </citation>
    <scope>NUCLEOTIDE SEQUENCE [LARGE SCALE GENOMIC DNA]</scope>
</reference>
<proteinExistence type="inferred from homology"/>
<organism evidence="7 8">
    <name type="scientific">Candidatus Doudnabacteria bacterium RIFCSPHIGHO2_01_FULL_50_11</name>
    <dbReference type="NCBI Taxonomy" id="1817828"/>
    <lineage>
        <taxon>Bacteria</taxon>
        <taxon>Candidatus Doudnaibacteriota</taxon>
    </lineage>
</organism>
<keyword evidence="1 6" id="KW-0699">rRNA-binding</keyword>
<evidence type="ECO:0000313" key="8">
    <source>
        <dbReference type="Proteomes" id="UP000178377"/>
    </source>
</evidence>
<dbReference type="Proteomes" id="UP000178377">
    <property type="component" value="Unassembled WGS sequence"/>
</dbReference>
<evidence type="ECO:0000313" key="7">
    <source>
        <dbReference type="EMBL" id="OGE89422.1"/>
    </source>
</evidence>
<evidence type="ECO:0000256" key="3">
    <source>
        <dbReference type="ARBA" id="ARBA00022980"/>
    </source>
</evidence>
<dbReference type="Gene3D" id="1.20.58.110">
    <property type="entry name" value="Ribosomal protein S20"/>
    <property type="match status" value="1"/>
</dbReference>
<evidence type="ECO:0000256" key="4">
    <source>
        <dbReference type="ARBA" id="ARBA00023274"/>
    </source>
</evidence>
<comment type="function">
    <text evidence="6">Binds directly to 16S ribosomal RNA.</text>
</comment>
<evidence type="ECO:0000256" key="2">
    <source>
        <dbReference type="ARBA" id="ARBA00022884"/>
    </source>
</evidence>
<accession>A0A1F5PID3</accession>
<protein>
    <recommendedName>
        <fullName evidence="5 6">Small ribosomal subunit protein bS20</fullName>
    </recommendedName>
</protein>